<evidence type="ECO:0000313" key="12">
    <source>
        <dbReference type="Proteomes" id="UP000065641"/>
    </source>
</evidence>
<name>A0A0S2K9M0_9GAMM</name>
<evidence type="ECO:0000313" key="11">
    <source>
        <dbReference type="EMBL" id="ALO44740.1"/>
    </source>
</evidence>
<dbReference type="InterPro" id="IPR017937">
    <property type="entry name" value="Thioredoxin_CS"/>
</dbReference>
<dbReference type="CDD" id="cd03019">
    <property type="entry name" value="DsbA_DsbA"/>
    <property type="match status" value="1"/>
</dbReference>
<keyword evidence="5 7" id="KW-1015">Disulfide bond</keyword>
<dbReference type="OrthoDB" id="9784896at2"/>
<dbReference type="Proteomes" id="UP000065641">
    <property type="component" value="Chromosome"/>
</dbReference>
<gene>
    <name evidence="11" type="ORF">PS2015_42</name>
</gene>
<evidence type="ECO:0000256" key="7">
    <source>
        <dbReference type="PIRNR" id="PIRNR001488"/>
    </source>
</evidence>
<dbReference type="PROSITE" id="PS00194">
    <property type="entry name" value="THIOREDOXIN_1"/>
    <property type="match status" value="1"/>
</dbReference>
<keyword evidence="3 9" id="KW-0732">Signal</keyword>
<dbReference type="PROSITE" id="PS00862">
    <property type="entry name" value="OX2_COVAL_FAD"/>
    <property type="match status" value="1"/>
</dbReference>
<dbReference type="PANTHER" id="PTHR35891:SF2">
    <property type="entry name" value="THIOL:DISULFIDE INTERCHANGE PROTEIN DSBA"/>
    <property type="match status" value="1"/>
</dbReference>
<dbReference type="InterPro" id="IPR006093">
    <property type="entry name" value="Oxy_OxRdtase_FAD_BS"/>
</dbReference>
<protein>
    <recommendedName>
        <fullName evidence="7">Thiol:disulfide interchange protein</fullName>
    </recommendedName>
</protein>
<dbReference type="InterPro" id="IPR050824">
    <property type="entry name" value="Thiol_disulfide_DsbA"/>
</dbReference>
<comment type="subcellular location">
    <subcellularLocation>
        <location evidence="7">Periplasm</location>
    </subcellularLocation>
</comment>
<evidence type="ECO:0000256" key="9">
    <source>
        <dbReference type="SAM" id="SignalP"/>
    </source>
</evidence>
<dbReference type="PANTHER" id="PTHR35891">
    <property type="entry name" value="THIOL:DISULFIDE INTERCHANGE PROTEIN DSBA"/>
    <property type="match status" value="1"/>
</dbReference>
<sequence precursor="true">MIKPFSKLLAAAALLGLFSSGVSAQPALYVAGTHYEELPAAVRTNDADKIEVLEVFWYGCGHCFRFQPLVDHWAENAADDVDYLRYPAIWNELMKVHAQAYYTAESLGVVDTVHAPIFEAINLQNNRLQNERQLATLFARHGVSEEDFSRAFNSFQVRTKVNQAEARMRDYQIRSTPNVIVNGKYLVTTNEAVRTQQDMLAVVDFLVAQERAAR</sequence>
<dbReference type="InterPro" id="IPR001853">
    <property type="entry name" value="DSBA-like_thioredoxin_dom"/>
</dbReference>
<evidence type="ECO:0000259" key="10">
    <source>
        <dbReference type="Pfam" id="PF01323"/>
    </source>
</evidence>
<dbReference type="GO" id="GO:0016491">
    <property type="term" value="F:oxidoreductase activity"/>
    <property type="evidence" value="ECO:0007669"/>
    <property type="project" value="UniProtKB-KW"/>
</dbReference>
<keyword evidence="12" id="KW-1185">Reference proteome</keyword>
<dbReference type="InterPro" id="IPR023205">
    <property type="entry name" value="DsbA/DsbL"/>
</dbReference>
<dbReference type="InterPro" id="IPR036249">
    <property type="entry name" value="Thioredoxin-like_sf"/>
</dbReference>
<dbReference type="EMBL" id="CP013189">
    <property type="protein sequence ID" value="ALO44740.1"/>
    <property type="molecule type" value="Genomic_DNA"/>
</dbReference>
<dbReference type="KEGG" id="pspi:PS2015_42"/>
<keyword evidence="7" id="KW-0574">Periplasm</keyword>
<comment type="similarity">
    <text evidence="2">Belongs to the thioredoxin family. DsbA subfamily.</text>
</comment>
<feature type="signal peptide" evidence="9">
    <location>
        <begin position="1"/>
        <end position="24"/>
    </location>
</feature>
<dbReference type="GO" id="GO:0042597">
    <property type="term" value="C:periplasmic space"/>
    <property type="evidence" value="ECO:0007669"/>
    <property type="project" value="UniProtKB-SubCell"/>
</dbReference>
<accession>A0A0S2K9M0</accession>
<evidence type="ECO:0000256" key="5">
    <source>
        <dbReference type="ARBA" id="ARBA00023157"/>
    </source>
</evidence>
<feature type="disulfide bond" description="Redox-active" evidence="8">
    <location>
        <begin position="60"/>
        <end position="63"/>
    </location>
</feature>
<feature type="domain" description="DSBA-like thioredoxin" evidence="10">
    <location>
        <begin position="95"/>
        <end position="196"/>
    </location>
</feature>
<evidence type="ECO:0000256" key="6">
    <source>
        <dbReference type="ARBA" id="ARBA00023284"/>
    </source>
</evidence>
<dbReference type="RefSeq" id="WP_058020275.1">
    <property type="nucleotide sequence ID" value="NZ_CP013189.1"/>
</dbReference>
<evidence type="ECO:0000256" key="1">
    <source>
        <dbReference type="ARBA" id="ARBA00005466"/>
    </source>
</evidence>
<evidence type="ECO:0000256" key="8">
    <source>
        <dbReference type="PIRSR" id="PIRSR001488-1"/>
    </source>
</evidence>
<comment type="similarity">
    <text evidence="1">Belongs to the oxygen-dependent FAD-linked oxidoreductase family.</text>
</comment>
<evidence type="ECO:0000256" key="2">
    <source>
        <dbReference type="ARBA" id="ARBA00005791"/>
    </source>
</evidence>
<dbReference type="Gene3D" id="3.40.30.10">
    <property type="entry name" value="Glutaredoxin"/>
    <property type="match status" value="1"/>
</dbReference>
<evidence type="ECO:0000256" key="3">
    <source>
        <dbReference type="ARBA" id="ARBA00022729"/>
    </source>
</evidence>
<feature type="chain" id="PRO_5006601337" description="Thiol:disulfide interchange protein" evidence="9">
    <location>
        <begin position="25"/>
        <end position="214"/>
    </location>
</feature>
<dbReference type="AlphaFoldDB" id="A0A0S2K9M0"/>
<dbReference type="PIRSF" id="PIRSF001488">
    <property type="entry name" value="Tdi_protein"/>
    <property type="match status" value="1"/>
</dbReference>
<dbReference type="SUPFAM" id="SSF52833">
    <property type="entry name" value="Thioredoxin-like"/>
    <property type="match status" value="1"/>
</dbReference>
<evidence type="ECO:0000256" key="4">
    <source>
        <dbReference type="ARBA" id="ARBA00023002"/>
    </source>
</evidence>
<dbReference type="STRING" id="1249552.PS2015_42"/>
<keyword evidence="4" id="KW-0560">Oxidoreductase</keyword>
<organism evidence="11 12">
    <name type="scientific">Pseudohongiella spirulinae</name>
    <dbReference type="NCBI Taxonomy" id="1249552"/>
    <lineage>
        <taxon>Bacteria</taxon>
        <taxon>Pseudomonadati</taxon>
        <taxon>Pseudomonadota</taxon>
        <taxon>Gammaproteobacteria</taxon>
        <taxon>Pseudomonadales</taxon>
        <taxon>Pseudohongiellaceae</taxon>
        <taxon>Pseudohongiella</taxon>
    </lineage>
</organism>
<dbReference type="Pfam" id="PF01323">
    <property type="entry name" value="DSBA"/>
    <property type="match status" value="1"/>
</dbReference>
<keyword evidence="6" id="KW-0676">Redox-active center</keyword>
<proteinExistence type="inferred from homology"/>
<reference evidence="11 12" key="1">
    <citation type="submission" date="2015-11" db="EMBL/GenBank/DDBJ databases">
        <authorList>
            <person name="Zhang Y."/>
            <person name="Guo Z."/>
        </authorList>
    </citation>
    <scope>NUCLEOTIDE SEQUENCE [LARGE SCALE GENOMIC DNA]</scope>
    <source>
        <strain evidence="11 12">KCTC 32221</strain>
    </source>
</reference>